<evidence type="ECO:0000256" key="1">
    <source>
        <dbReference type="SAM" id="MobiDB-lite"/>
    </source>
</evidence>
<evidence type="ECO:0000313" key="3">
    <source>
        <dbReference type="Proteomes" id="UP001055439"/>
    </source>
</evidence>
<dbReference type="Proteomes" id="UP001055439">
    <property type="component" value="Chromosome 2"/>
</dbReference>
<sequence length="229" mass="25325">MKGNSGTGSPGWHIQRLGFPPLRRPFLEPVRCWIHFLLHSLLFLLAPPISSSFSDHFFFFCHLLQSLLLLLLHIKIPILVEQGPSGSGLETPSWLMELDQGETVMSDGRPASPSHPRLLSGRFPSFKPGNLSSLYPSPLRLPIKIPALVCRDASKGGSAPRSRLLEHDDDGPVMANGSSLSPPHFMSVTARQPWNPSPLEPSVRQGGWPRRRVVDHLLFDLFPGLSQSP</sequence>
<name>A0A9E7JPU6_9LILI</name>
<accession>A0A9E7JPU6</accession>
<keyword evidence="3" id="KW-1185">Reference proteome</keyword>
<evidence type="ECO:0000313" key="2">
    <source>
        <dbReference type="EMBL" id="URD88993.1"/>
    </source>
</evidence>
<gene>
    <name evidence="2" type="ORF">MUK42_10672</name>
</gene>
<dbReference type="AlphaFoldDB" id="A0A9E7JPU6"/>
<reference evidence="2" key="1">
    <citation type="submission" date="2022-05" db="EMBL/GenBank/DDBJ databases">
        <title>The Musa troglodytarum L. genome provides insights into the mechanism of non-climacteric behaviour and enrichment of carotenoids.</title>
        <authorList>
            <person name="Wang J."/>
        </authorList>
    </citation>
    <scope>NUCLEOTIDE SEQUENCE</scope>
    <source>
        <tissue evidence="2">Leaf</tissue>
    </source>
</reference>
<proteinExistence type="predicted"/>
<feature type="region of interest" description="Disordered" evidence="1">
    <location>
        <begin position="154"/>
        <end position="181"/>
    </location>
</feature>
<protein>
    <submittedName>
        <fullName evidence="2">Uncharacterized protein</fullName>
    </submittedName>
</protein>
<organism evidence="2 3">
    <name type="scientific">Musa troglodytarum</name>
    <name type="common">fe'i banana</name>
    <dbReference type="NCBI Taxonomy" id="320322"/>
    <lineage>
        <taxon>Eukaryota</taxon>
        <taxon>Viridiplantae</taxon>
        <taxon>Streptophyta</taxon>
        <taxon>Embryophyta</taxon>
        <taxon>Tracheophyta</taxon>
        <taxon>Spermatophyta</taxon>
        <taxon>Magnoliopsida</taxon>
        <taxon>Liliopsida</taxon>
        <taxon>Zingiberales</taxon>
        <taxon>Musaceae</taxon>
        <taxon>Musa</taxon>
    </lineage>
</organism>
<dbReference type="EMBL" id="CP097504">
    <property type="protein sequence ID" value="URD88993.1"/>
    <property type="molecule type" value="Genomic_DNA"/>
</dbReference>